<name>A0A2U1JBW7_SMIAN</name>
<feature type="non-terminal residue" evidence="3">
    <location>
        <position position="3181"/>
    </location>
</feature>
<dbReference type="EMBL" id="MBFU01000070">
    <property type="protein sequence ID" value="PWA02587.1"/>
    <property type="molecule type" value="Genomic_DNA"/>
</dbReference>
<dbReference type="Proteomes" id="UP000245591">
    <property type="component" value="Unassembled WGS sequence"/>
</dbReference>
<feature type="transmembrane region" description="Helical" evidence="2">
    <location>
        <begin position="20"/>
        <end position="40"/>
    </location>
</feature>
<feature type="region of interest" description="Disordered" evidence="1">
    <location>
        <begin position="332"/>
        <end position="368"/>
    </location>
</feature>
<keyword evidence="4" id="KW-1185">Reference proteome</keyword>
<feature type="compositionally biased region" description="Low complexity" evidence="1">
    <location>
        <begin position="2798"/>
        <end position="2829"/>
    </location>
</feature>
<feature type="compositionally biased region" description="Basic and acidic residues" evidence="1">
    <location>
        <begin position="129"/>
        <end position="162"/>
    </location>
</feature>
<organism evidence="3 4">
    <name type="scientific">Smittium angustum</name>
    <dbReference type="NCBI Taxonomy" id="133377"/>
    <lineage>
        <taxon>Eukaryota</taxon>
        <taxon>Fungi</taxon>
        <taxon>Fungi incertae sedis</taxon>
        <taxon>Zoopagomycota</taxon>
        <taxon>Kickxellomycotina</taxon>
        <taxon>Harpellomycetes</taxon>
        <taxon>Harpellales</taxon>
        <taxon>Legeriomycetaceae</taxon>
        <taxon>Smittium</taxon>
    </lineage>
</organism>
<accession>A0A2U1JBW7</accession>
<feature type="region of interest" description="Disordered" evidence="1">
    <location>
        <begin position="1854"/>
        <end position="1878"/>
    </location>
</feature>
<feature type="region of interest" description="Disordered" evidence="1">
    <location>
        <begin position="3123"/>
        <end position="3162"/>
    </location>
</feature>
<sequence length="3181" mass="359483">MENSKSLQAVWNRIPFNVKYYSSISVVPFVLWKLFANVFIKTPLRNFFIKRGLFFGSMSGLSVFGIQYNIKTKRGMRVTFEVEKISLRINIIGTFTNLCFHAKQFFTKRNSIKLGQDDIKDNTSFSSQEHQKDTKNSDSKIDKLEEKNNHLDLKKSDTRDRIPNNAKISNKLFQLKISKPRILIFIEEGMQDAIKESDHETINTNKNKSNPEKDISNMYKSDNIEDKIKSFGGRVDKAISSIKKRLIFFTNILTLFFPLGEIIVDDLVINIAKSQESWHLDHGLSLSILRIHTGSERTSKGSTKLSETLYLAALWIKNKIFKKRKKKVDNKNPNFLLNNTKNADKSTKKFDSNSLNEKNPEQMRNSVGSKKSMGYYNNIIFSFSNINLFTPSDNLLSAKNKSKTPESVLKGYDFEIKILPSKHKISEFSSAEIPGMSELNIQIESNFWGAPQKAKIGLNVGPVHSNSTGVVKIASEFAHFLSEYESATTLPEIIEVYLRELRYELNKNIPKESENNPMERSFEFGEDFLKLRAKGFKKLLKSISKYEDIIKSKKLILYYAGYLTQKLSLYGVTAETYIEKIIIKMDNNLSIGKLFKKSYNFNSLTICQKDILLRSNYKFTRQKILLNNLKNSKNAETNSKSEIPIDPDVHTQNSINISKSDTEQKLKNEEPHLNTNITNTEFEETITSKSPENIGDVFENSKMMHLSDDNSEYDQILLTSDVEFKPLNFEAEFEVGFRLGEFDIYCQNRNIDNENSYNPSEIHNNTTKRSIGFSSAEIFLIVPVGFKTNEDLFFRLKPQFKGVIENPKVLLNLELLIALESSIKYFKLIKRLIIFEKLKTRQIKNNDLVENQSDSSIHSRNSIFKNEINDVEAIEKVWNQQKKQTGKWAQIAAWSKVVLEKILVRIEVNDILISISPSEYNDVPLEKDNPHQDLLIFIKNAYLESKWTLSKSENMYSTAASVKATVDVKSEISPLNVVLQAPCSNLVDQFKKIYKNEVPLVGSNGFQATGSIDLLLGYPNRFYHGERPYVNSSFAFNFGVINSTILGNEFIDLLRWYPVWNAVLKLSSLAEDSGYPGSEFYNPLINELAKNVFGLNDMGLDINQSLNQKQNPNQSSNGENELKNSFFGAFQKIDKNSGSKLDEIPRTDFKTKISAILSEFRISIALDDGEADSKLGLLHGFSFFIRNASIESNLTKQKLEKNSETTINVGQVSLKTFNCLKRKSESDTNPNTKYDNRKNAINYEKSFNILGWELLNRERVIFIEKIKLDLPQTKSGNELDSKKNIDCSVEILQTSLSSTSIYRIFLFMQRLAVISALASNNSDIEKQKNEVVPILKKKVLTNMKLQILSSEVSLLLPNCDFHDIKRNLLEQKEPKMDNIELIFKIPDIKADLELNNYSSNFSKVIKLTAPYIGILGINGFKEPIYTCTNAIVKVEIPWVSSVLEVNGMPSTKIAKPDISVHYTFDQGCVSIPYSYNLSEVIDGTSLMYKCFKTLKKKQKADVEKVISMMQPHIDGLNKNSVGTLKLTQIIKQVSAVISALASNNSDIEKQKNEVVPILKKKVLTNMKLQILSSEVSLLLPNCDFHDIKRNLLEQKEPKMDNIELIFKIPDIKADLELNNYSSNFSKVIKLTAPYIGILGINGFKEPIYTCTNAIVKVEIPWVSSVLEVNGMPSTKIAKPDISVHYTFDQGCVSIPYSYNLSEVIDGTSLMYKCFKTLKKKQKADVEKVISMMQPHIDGLNKNSVGTLKLTQIIKQVSGLSKIPIPNLREDILSFEKHIRSISEPDDIPTIELHGKSLTFIIQDDPFETALSRIYQIGKIEQAERLARMDAFERKIQSKNSSRVLSSTSLSSGASKLKISRKEPSHSKNDLVKKKSVNKTNQLKSKSSLDILETGLKDKKSYHSLQNIVDSNNASSNASTAALSEAERIKLLKLNDKLSKASSEYIGHSAHSTRKTSVSHSLYGSDFHTGAEADIKSRKLSAIISEKARFDYENFVSKARYKLYEFESNNWIKTIRKFKADKNTGSFNTHPINVSSNFDLVSSKESLLPVSSSLFSSLSSLDSAPNLNTTSQSLGNLPQVSPEPSAAENNLGKNKEILETCIISQSDCGDFPDKLLFKLFEPSPCEHVITHGLTNKKVKQTTKPPYKYKHSSWRFPIVPLFTLSLKPIRVKLTTPKDLMEFRQIERYIKEIDQSTPLNQLWSTLIPIKFLVKAGELKLQMRDYPVPFLYIPDPYKSSDPVEMEARHKQNLATFREGIRIEGGLVVSEQAANSEAIRLASVPLCIVPRNCEVVDNIPELVSSGLFSDVQNSHILRLPMTKSLMFPRIHNNVSIILNNAVTDIASKAFKFFQSGKIDELDKLDISFDDVSNIIKLGRLPAPSPMICWGQRIQPTMTEISQRFEGLTSSSSEPSPGMGWWDKLRSKINIKCRLACVDISLKELATKDSTVNENIKRFSKINNKKISMKKIEKEQTGELLLYAPSGRDPYSFLINDRGYLFSFKGGVRFALGEGDSSDYGVSQTFKNQYVIDLGNACENKLGISPALNEILKIRCRSFIAGIPEINSKEINAFTMMSKHQVSRSNTKIIEHDAGNLVFEKQLLNLVNLGKVDLSDYQLKAGFLSNSREPFRKYLCAIYGGVRLSIGFGCTISSPKTKTTHNPDCHLSSGLLNIPFNRTDLKSQHNEKCTCFSSPSHWNIRPHAPENIPRSKKALYDAFSGFRSSGIHLGISILYPFEREEGDNGSELDLDRSLSTASKNSIYNSARPNKNLSSANSISSPKSLRKGSNMNDDVTRNKIFYTAESSESEYSSSSEYSDSPSIRNSSSNNNIFPNSYQARDRYSTIEPNQGNFSKTRYGIPVINSKTETHPKIIIANSQDSSNQEIRNSETKTGSDLYPESREYNVSTITNKNESVESHSHSESSVFCNISPLHGCKIGGCVYYNQQFIQGFSVVEAVYDVGNYEDDEYQSKKCHIYSGILTTQMFFNYLSFFASRLMLPIRKGNLYPYIGNKDIKFGRSLISLRLGIDLAGIQLSYSQQTSETKELETQELIDLCKILGSYSGDPELLNNIKPFFDNYKATGSISGASIATGMDGPISAKSEGTITQLKARSNLVQANLLMVQRRQKMKLDPKDTNLNADRKQAQPNQPTKTANTNIRIPKGEKREDTSLRWWVQDTEAEIDDFDVR</sequence>
<feature type="compositionally biased region" description="Basic and acidic residues" evidence="1">
    <location>
        <begin position="342"/>
        <end position="351"/>
    </location>
</feature>
<reference evidence="3 4" key="1">
    <citation type="journal article" date="2018" name="MBio">
        <title>Comparative Genomics Reveals the Core Gene Toolbox for the Fungus-Insect Symbiosis.</title>
        <authorList>
            <person name="Wang Y."/>
            <person name="Stata M."/>
            <person name="Wang W."/>
            <person name="Stajich J.E."/>
            <person name="White M.M."/>
            <person name="Moncalvo J.M."/>
        </authorList>
    </citation>
    <scope>NUCLEOTIDE SEQUENCE [LARGE SCALE GENOMIC DNA]</scope>
    <source>
        <strain evidence="3 4">AUS-126-30</strain>
    </source>
</reference>
<gene>
    <name evidence="3" type="ORF">BB558_001270</name>
</gene>
<feature type="compositionally biased region" description="Basic and acidic residues" evidence="1">
    <location>
        <begin position="1859"/>
        <end position="1872"/>
    </location>
</feature>
<feature type="region of interest" description="Disordered" evidence="1">
    <location>
        <begin position="2756"/>
        <end position="2786"/>
    </location>
</feature>
<feature type="compositionally biased region" description="Polar residues" evidence="1">
    <location>
        <begin position="3138"/>
        <end position="3151"/>
    </location>
</feature>
<dbReference type="PANTHER" id="PTHR15678:SF6">
    <property type="entry name" value="BRIDGE-LIKE LIPID TRANSFER PROTEIN FAMILY MEMBER 2"/>
    <property type="match status" value="1"/>
</dbReference>
<proteinExistence type="predicted"/>
<dbReference type="Pfam" id="PF10344">
    <property type="entry name" value="Hobbit"/>
    <property type="match status" value="1"/>
</dbReference>
<evidence type="ECO:0000313" key="4">
    <source>
        <dbReference type="Proteomes" id="UP000245591"/>
    </source>
</evidence>
<feature type="region of interest" description="Disordered" evidence="1">
    <location>
        <begin position="2798"/>
        <end position="2843"/>
    </location>
</feature>
<evidence type="ECO:0000256" key="1">
    <source>
        <dbReference type="SAM" id="MobiDB-lite"/>
    </source>
</evidence>
<protein>
    <submittedName>
        <fullName evidence="3">Uncharacterized protein</fullName>
    </submittedName>
</protein>
<comment type="caution">
    <text evidence="3">The sequence shown here is derived from an EMBL/GenBank/DDBJ whole genome shotgun (WGS) entry which is preliminary data.</text>
</comment>
<feature type="compositionally biased region" description="Polar residues" evidence="1">
    <location>
        <begin position="352"/>
        <end position="368"/>
    </location>
</feature>
<feature type="transmembrane region" description="Helical" evidence="2">
    <location>
        <begin position="52"/>
        <end position="70"/>
    </location>
</feature>
<keyword evidence="2" id="KW-1133">Transmembrane helix</keyword>
<dbReference type="PANTHER" id="PTHR15678">
    <property type="entry name" value="ANTIGEN MLAA-22-RELATED"/>
    <property type="match status" value="1"/>
</dbReference>
<dbReference type="InterPro" id="IPR045167">
    <property type="entry name" value="Hobbit"/>
</dbReference>
<feature type="compositionally biased region" description="Basic and acidic residues" evidence="1">
    <location>
        <begin position="3123"/>
        <end position="3137"/>
    </location>
</feature>
<keyword evidence="2" id="KW-0472">Membrane</keyword>
<evidence type="ECO:0000313" key="3">
    <source>
        <dbReference type="EMBL" id="PWA02587.1"/>
    </source>
</evidence>
<evidence type="ECO:0000256" key="2">
    <source>
        <dbReference type="SAM" id="Phobius"/>
    </source>
</evidence>
<keyword evidence="2" id="KW-0812">Transmembrane</keyword>
<feature type="region of interest" description="Disordered" evidence="1">
    <location>
        <begin position="122"/>
        <end position="162"/>
    </location>
</feature>